<evidence type="ECO:0000313" key="2">
    <source>
        <dbReference type="Proteomes" id="UP000799755"/>
    </source>
</evidence>
<evidence type="ECO:0000313" key="1">
    <source>
        <dbReference type="EMBL" id="KAF2476817.1"/>
    </source>
</evidence>
<proteinExistence type="predicted"/>
<dbReference type="Proteomes" id="UP000799755">
    <property type="component" value="Unassembled WGS sequence"/>
</dbReference>
<gene>
    <name evidence="1" type="ORF">BDR25DRAFT_309178</name>
</gene>
<protein>
    <submittedName>
        <fullName evidence="1">Uncharacterized protein</fullName>
    </submittedName>
</protein>
<organism evidence="1 2">
    <name type="scientific">Lindgomyces ingoldianus</name>
    <dbReference type="NCBI Taxonomy" id="673940"/>
    <lineage>
        <taxon>Eukaryota</taxon>
        <taxon>Fungi</taxon>
        <taxon>Dikarya</taxon>
        <taxon>Ascomycota</taxon>
        <taxon>Pezizomycotina</taxon>
        <taxon>Dothideomycetes</taxon>
        <taxon>Pleosporomycetidae</taxon>
        <taxon>Pleosporales</taxon>
        <taxon>Lindgomycetaceae</taxon>
        <taxon>Lindgomyces</taxon>
    </lineage>
</organism>
<dbReference type="EMBL" id="MU003493">
    <property type="protein sequence ID" value="KAF2476817.1"/>
    <property type="molecule type" value="Genomic_DNA"/>
</dbReference>
<sequence length="522" mass="59111">MVKGETAQSVGLKKKINEASDCHSKDRISSPKIPQKPLFTIPFRRDPDFVDRGDLLSQIDKRCSQPAGRAALVGLGGVGKSQLAIEHAYRTRDQSPLTWVFWVHTGTRARFEEGYRRIAEVVRMDGWDNKKADILRLVYIWLSDESNRLWKMIVDNADDVGVFSSPLNTLQMYPSAPLDQPIVPLSELLPQSPNRSTLFISRSRDAAFRLTGSYGDIVKVDRMDQEHALALAAVYINQRAPRATVAKYVQKFGQGDRDRAKLLDSDLGDMRRDGKALNSIIATWQISFEYIRRARPSATRLLSLMSLFDRQGIPEPLLSAHYGEADDDQLDFEDDLTMLLNFSLASTNLSRSQIEMHRLVQLSTKRWLESNKELEVWKEKYVTLMDESYPVGRYENWVVCQALFPHAQVIVDARPTNDKLEAWASTLFKAAWYASEIGNYQAAWEMGVRALEARKATVGAEHPDTLNSLNNIGLMLFWQGKYKEAEAMHQRALEATKRVLGDDHPSAPTSMANLASTYRNQG</sequence>
<comment type="caution">
    <text evidence="1">The sequence shown here is derived from an EMBL/GenBank/DDBJ whole genome shotgun (WGS) entry which is preliminary data.</text>
</comment>
<accession>A0ACB6RE79</accession>
<name>A0ACB6RE79_9PLEO</name>
<keyword evidence="2" id="KW-1185">Reference proteome</keyword>
<reference evidence="1" key="1">
    <citation type="journal article" date="2020" name="Stud. Mycol.">
        <title>101 Dothideomycetes genomes: a test case for predicting lifestyles and emergence of pathogens.</title>
        <authorList>
            <person name="Haridas S."/>
            <person name="Albert R."/>
            <person name="Binder M."/>
            <person name="Bloem J."/>
            <person name="Labutti K."/>
            <person name="Salamov A."/>
            <person name="Andreopoulos B."/>
            <person name="Baker S."/>
            <person name="Barry K."/>
            <person name="Bills G."/>
            <person name="Bluhm B."/>
            <person name="Cannon C."/>
            <person name="Castanera R."/>
            <person name="Culley D."/>
            <person name="Daum C."/>
            <person name="Ezra D."/>
            <person name="Gonzalez J."/>
            <person name="Henrissat B."/>
            <person name="Kuo A."/>
            <person name="Liang C."/>
            <person name="Lipzen A."/>
            <person name="Lutzoni F."/>
            <person name="Magnuson J."/>
            <person name="Mondo S."/>
            <person name="Nolan M."/>
            <person name="Ohm R."/>
            <person name="Pangilinan J."/>
            <person name="Park H.-J."/>
            <person name="Ramirez L."/>
            <person name="Alfaro M."/>
            <person name="Sun H."/>
            <person name="Tritt A."/>
            <person name="Yoshinaga Y."/>
            <person name="Zwiers L.-H."/>
            <person name="Turgeon B."/>
            <person name="Goodwin S."/>
            <person name="Spatafora J."/>
            <person name="Crous P."/>
            <person name="Grigoriev I."/>
        </authorList>
    </citation>
    <scope>NUCLEOTIDE SEQUENCE</scope>
    <source>
        <strain evidence="1">ATCC 200398</strain>
    </source>
</reference>